<dbReference type="KEGG" id="wch:wcw_0757"/>
<comment type="catalytic activity">
    <reaction evidence="4 7">
        <text>uridine(38/39/40) in tRNA = pseudouridine(38/39/40) in tRNA</text>
        <dbReference type="Rhea" id="RHEA:22376"/>
        <dbReference type="Rhea" id="RHEA-COMP:10085"/>
        <dbReference type="Rhea" id="RHEA-COMP:10087"/>
        <dbReference type="ChEBI" id="CHEBI:65314"/>
        <dbReference type="ChEBI" id="CHEBI:65315"/>
        <dbReference type="EC" id="5.4.99.12"/>
    </reaction>
</comment>
<dbReference type="HAMAP" id="MF_00171">
    <property type="entry name" value="TruA"/>
    <property type="match status" value="1"/>
</dbReference>
<sequence length="254" mass="28735">MSQHFNFLLTIAYDGTPFLGWQETKEGPSIEGELKKALRIILKEEIKLNGASRTDAGVHALGQLANFHTTKKPHLFTLLKSINALLPGEIKVTAIEEVEASFHATLNNTGKQYRYRLSFGPVQFPHVRHREWHIPGKLDIEAMRLAAKSLEGTHDFKAFCNVKKNDTYDSTIRTLSKLSLAELENDTLEVIMEGNHFLYKMARNIVGTLVYIGKKRIQLNTLKKLVLNGDRTQLGPTAPAHGLTLFHVFRHRID</sequence>
<dbReference type="AlphaFoldDB" id="D6YVG3"/>
<dbReference type="RefSeq" id="WP_013181842.1">
    <property type="nucleotide sequence ID" value="NC_014225.1"/>
</dbReference>
<evidence type="ECO:0000256" key="3">
    <source>
        <dbReference type="ARBA" id="ARBA00023235"/>
    </source>
</evidence>
<dbReference type="HOGENOM" id="CLU_014673_0_1_0"/>
<keyword evidence="3 4" id="KW-0413">Isomerase</keyword>
<name>D6YVG3_WADCW</name>
<comment type="function">
    <text evidence="4">Formation of pseudouridine at positions 38, 39 and 40 in the anticodon stem and loop of transfer RNAs.</text>
</comment>
<dbReference type="Gene3D" id="3.30.70.580">
    <property type="entry name" value="Pseudouridine synthase I, catalytic domain, N-terminal subdomain"/>
    <property type="match status" value="1"/>
</dbReference>
<dbReference type="NCBIfam" id="TIGR00071">
    <property type="entry name" value="hisT_truA"/>
    <property type="match status" value="1"/>
</dbReference>
<dbReference type="Gene3D" id="3.30.70.660">
    <property type="entry name" value="Pseudouridine synthase I, catalytic domain, C-terminal subdomain"/>
    <property type="match status" value="1"/>
</dbReference>
<evidence type="ECO:0000259" key="8">
    <source>
        <dbReference type="Pfam" id="PF01416"/>
    </source>
</evidence>
<feature type="domain" description="Pseudouridine synthase I TruA alpha/beta" evidence="8">
    <location>
        <begin position="146"/>
        <end position="248"/>
    </location>
</feature>
<dbReference type="EMBL" id="CP001928">
    <property type="protein sequence ID" value="ADI38124.1"/>
    <property type="molecule type" value="Genomic_DNA"/>
</dbReference>
<keyword evidence="2 4" id="KW-0819">tRNA processing</keyword>
<dbReference type="Proteomes" id="UP000001505">
    <property type="component" value="Chromosome"/>
</dbReference>
<evidence type="ECO:0000256" key="2">
    <source>
        <dbReference type="ARBA" id="ARBA00022694"/>
    </source>
</evidence>
<dbReference type="CDD" id="cd02570">
    <property type="entry name" value="PseudoU_synth_EcTruA"/>
    <property type="match status" value="1"/>
</dbReference>
<dbReference type="GO" id="GO:0160147">
    <property type="term" value="F:tRNA pseudouridine(38-40) synthase activity"/>
    <property type="evidence" value="ECO:0007669"/>
    <property type="project" value="UniProtKB-EC"/>
</dbReference>
<reference evidence="9 10" key="1">
    <citation type="journal article" date="2010" name="PLoS ONE">
        <title>The Waddlia genome: a window into chlamydial biology.</title>
        <authorList>
            <person name="Bertelli C."/>
            <person name="Collyn F."/>
            <person name="Croxatto A."/>
            <person name="Ruckert C."/>
            <person name="Polkinghorne A."/>
            <person name="Kebbi-Beghdadi C."/>
            <person name="Goesmann A."/>
            <person name="Vaughan L."/>
            <person name="Greub G."/>
        </authorList>
    </citation>
    <scope>NUCLEOTIDE SEQUENCE [LARGE SCALE GENOMIC DNA]</scope>
    <source>
        <strain evidence="10">ATCC VR-1470 / WSU 86-1044</strain>
    </source>
</reference>
<evidence type="ECO:0000256" key="5">
    <source>
        <dbReference type="PIRSR" id="PIRSR001430-1"/>
    </source>
</evidence>
<comment type="caution">
    <text evidence="4">Lacks conserved residue(s) required for the propagation of feature annotation.</text>
</comment>
<comment type="subunit">
    <text evidence="4">Homodimer.</text>
</comment>
<dbReference type="InterPro" id="IPR001406">
    <property type="entry name" value="PsdUridine_synth_TruA"/>
</dbReference>
<protein>
    <recommendedName>
        <fullName evidence="4">tRNA pseudouridine synthase A</fullName>
        <ecNumber evidence="4">5.4.99.12</ecNumber>
    </recommendedName>
    <alternativeName>
        <fullName evidence="4">tRNA pseudouridine(38-40) synthase</fullName>
    </alternativeName>
    <alternativeName>
        <fullName evidence="4">tRNA pseudouridylate synthase I</fullName>
    </alternativeName>
    <alternativeName>
        <fullName evidence="4">tRNA-uridine isomerase I</fullName>
    </alternativeName>
</protein>
<evidence type="ECO:0000313" key="9">
    <source>
        <dbReference type="EMBL" id="ADI38124.1"/>
    </source>
</evidence>
<dbReference type="GO" id="GO:0003723">
    <property type="term" value="F:RNA binding"/>
    <property type="evidence" value="ECO:0007669"/>
    <property type="project" value="InterPro"/>
</dbReference>
<dbReference type="eggNOG" id="COG0101">
    <property type="taxonomic scope" value="Bacteria"/>
</dbReference>
<dbReference type="FunFam" id="3.30.70.580:FF:000001">
    <property type="entry name" value="tRNA pseudouridine synthase A"/>
    <property type="match status" value="1"/>
</dbReference>
<evidence type="ECO:0000256" key="4">
    <source>
        <dbReference type="HAMAP-Rule" id="MF_00171"/>
    </source>
</evidence>
<keyword evidence="10" id="KW-1185">Reference proteome</keyword>
<gene>
    <name evidence="9" type="primary">truA3</name>
    <name evidence="4" type="synonym">truA</name>
    <name evidence="9" type="ordered locus">wcw_0757</name>
</gene>
<dbReference type="STRING" id="716544.wcw_0757"/>
<dbReference type="PANTHER" id="PTHR11142:SF0">
    <property type="entry name" value="TRNA PSEUDOURIDINE SYNTHASE-LIKE 1"/>
    <property type="match status" value="1"/>
</dbReference>
<dbReference type="EC" id="5.4.99.12" evidence="4"/>
<dbReference type="InterPro" id="IPR020103">
    <property type="entry name" value="PsdUridine_synth_cat_dom_sf"/>
</dbReference>
<evidence type="ECO:0000256" key="6">
    <source>
        <dbReference type="PIRSR" id="PIRSR001430-2"/>
    </source>
</evidence>
<dbReference type="InterPro" id="IPR020097">
    <property type="entry name" value="PsdUridine_synth_TruA_a/b_dom"/>
</dbReference>
<evidence type="ECO:0000313" key="10">
    <source>
        <dbReference type="Proteomes" id="UP000001505"/>
    </source>
</evidence>
<dbReference type="PIRSF" id="PIRSF001430">
    <property type="entry name" value="tRNA_psdUrid_synth"/>
    <property type="match status" value="1"/>
</dbReference>
<feature type="binding site" evidence="4 6">
    <location>
        <position position="113"/>
    </location>
    <ligand>
        <name>substrate</name>
    </ligand>
</feature>
<comment type="similarity">
    <text evidence="1 4 7">Belongs to the tRNA pseudouridine synthase TruA family.</text>
</comment>
<accession>D6YVG3</accession>
<proteinExistence type="inferred from homology"/>
<evidence type="ECO:0000256" key="7">
    <source>
        <dbReference type="RuleBase" id="RU003792"/>
    </source>
</evidence>
<organism evidence="9 10">
    <name type="scientific">Waddlia chondrophila (strain ATCC VR-1470 / WSU 86-1044)</name>
    <dbReference type="NCBI Taxonomy" id="716544"/>
    <lineage>
        <taxon>Bacteria</taxon>
        <taxon>Pseudomonadati</taxon>
        <taxon>Chlamydiota</taxon>
        <taxon>Chlamydiia</taxon>
        <taxon>Parachlamydiales</taxon>
        <taxon>Waddliaceae</taxon>
        <taxon>Waddlia</taxon>
    </lineage>
</organism>
<dbReference type="OrthoDB" id="9811823at2"/>
<dbReference type="GO" id="GO:0031119">
    <property type="term" value="P:tRNA pseudouridine synthesis"/>
    <property type="evidence" value="ECO:0007669"/>
    <property type="project" value="UniProtKB-UniRule"/>
</dbReference>
<feature type="active site" description="Nucleophile" evidence="4 5">
    <location>
        <position position="55"/>
    </location>
</feature>
<dbReference type="InterPro" id="IPR020095">
    <property type="entry name" value="PsdUridine_synth_TruA_C"/>
</dbReference>
<dbReference type="SUPFAM" id="SSF55120">
    <property type="entry name" value="Pseudouridine synthase"/>
    <property type="match status" value="1"/>
</dbReference>
<dbReference type="PANTHER" id="PTHR11142">
    <property type="entry name" value="PSEUDOURIDYLATE SYNTHASE"/>
    <property type="match status" value="1"/>
</dbReference>
<dbReference type="Pfam" id="PF01416">
    <property type="entry name" value="PseudoU_synth_1"/>
    <property type="match status" value="1"/>
</dbReference>
<dbReference type="InterPro" id="IPR020094">
    <property type="entry name" value="TruA/RsuA/RluB/E/F_N"/>
</dbReference>
<evidence type="ECO:0000256" key="1">
    <source>
        <dbReference type="ARBA" id="ARBA00009375"/>
    </source>
</evidence>